<keyword evidence="2" id="KW-0813">Transport</keyword>
<keyword evidence="5 7" id="KW-1133">Transmembrane helix</keyword>
<keyword evidence="3" id="KW-1003">Cell membrane</keyword>
<comment type="caution">
    <text evidence="8">The sequence shown here is derived from an EMBL/GenBank/DDBJ whole genome shotgun (WGS) entry which is preliminary data.</text>
</comment>
<feature type="transmembrane region" description="Helical" evidence="7">
    <location>
        <begin position="186"/>
        <end position="204"/>
    </location>
</feature>
<organism evidence="8 9">
    <name type="scientific">Croceicoccus mobilis</name>
    <dbReference type="NCBI Taxonomy" id="1703339"/>
    <lineage>
        <taxon>Bacteria</taxon>
        <taxon>Pseudomonadati</taxon>
        <taxon>Pseudomonadota</taxon>
        <taxon>Alphaproteobacteria</taxon>
        <taxon>Sphingomonadales</taxon>
        <taxon>Erythrobacteraceae</taxon>
        <taxon>Croceicoccus</taxon>
    </lineage>
</organism>
<feature type="transmembrane region" description="Helical" evidence="7">
    <location>
        <begin position="152"/>
        <end position="174"/>
    </location>
</feature>
<keyword evidence="9" id="KW-1185">Reference proteome</keyword>
<dbReference type="EMBL" id="BMIP01000001">
    <property type="protein sequence ID" value="GGD58572.1"/>
    <property type="molecule type" value="Genomic_DNA"/>
</dbReference>
<dbReference type="InterPro" id="IPR001991">
    <property type="entry name" value="Na-dicarboxylate_symporter"/>
</dbReference>
<keyword evidence="6 7" id="KW-0472">Membrane</keyword>
<evidence type="ECO:0000256" key="6">
    <source>
        <dbReference type="ARBA" id="ARBA00023136"/>
    </source>
</evidence>
<dbReference type="PANTHER" id="PTHR42865:SF7">
    <property type="entry name" value="PROTON_GLUTAMATE-ASPARTATE SYMPORTER"/>
    <property type="match status" value="1"/>
</dbReference>
<evidence type="ECO:0000256" key="2">
    <source>
        <dbReference type="ARBA" id="ARBA00022448"/>
    </source>
</evidence>
<feature type="transmembrane region" description="Helical" evidence="7">
    <location>
        <begin position="56"/>
        <end position="77"/>
    </location>
</feature>
<comment type="subcellular location">
    <subcellularLocation>
        <location evidence="1">Cell membrane</location>
        <topology evidence="1">Multi-pass membrane protein</topology>
    </subcellularLocation>
</comment>
<keyword evidence="4 7" id="KW-0812">Transmembrane</keyword>
<reference evidence="8" key="1">
    <citation type="journal article" date="2014" name="Int. J. Syst. Evol. Microbiol.">
        <title>Complete genome sequence of Corynebacterium casei LMG S-19264T (=DSM 44701T), isolated from a smear-ripened cheese.</title>
        <authorList>
            <consortium name="US DOE Joint Genome Institute (JGI-PGF)"/>
            <person name="Walter F."/>
            <person name="Albersmeier A."/>
            <person name="Kalinowski J."/>
            <person name="Ruckert C."/>
        </authorList>
    </citation>
    <scope>NUCLEOTIDE SEQUENCE</scope>
    <source>
        <strain evidence="8">CGMCC 1.15360</strain>
    </source>
</reference>
<name>A0A916YSD9_9SPHN</name>
<sequence length="424" mass="42356">METGASAATLDAPEIRMPTWATLGGLLAGIALGIALRGTGGEAFVSTFLGPVGTLWLHALQITIVPLVASLVVTGMMHMARAARAGRMALLTLGSFAAILVSGAVLAALLMPAILTAFPVPEGTAAGFALDADAGAIPALGDFITGFIPTNIFAAASETAMVPIVLFAAALALAAMKLNQPQREMIALFFASVANAMLVMIGWVLKVAPIGVFALGAALGAGAGIAAVATLGHYILAVSSIGFVIFLSAYVLAAVRVKAGLAAFARAVLPAQAVALSTQSSLASLPPMLAGAKRLGVDDDTADFVLPMAVTVFRATSPAMNLAVAIYVAYLLGIPVTAGTLVAGVVVASLTTLGAPSLPGSISFVASIGPIAIAMGVPVAPLAVLVAVEMLPDIMRTVGNVTMNVAVTGAVDRHTVTATPDSAD</sequence>
<feature type="transmembrane region" description="Helical" evidence="7">
    <location>
        <begin position="89"/>
        <end position="115"/>
    </location>
</feature>
<evidence type="ECO:0000256" key="4">
    <source>
        <dbReference type="ARBA" id="ARBA00022692"/>
    </source>
</evidence>
<dbReference type="PRINTS" id="PR00173">
    <property type="entry name" value="EDTRNSPORT"/>
</dbReference>
<gene>
    <name evidence="8" type="ORF">GCM10010990_04830</name>
</gene>
<protein>
    <submittedName>
        <fullName evidence="8">Amino acid:proton symporter</fullName>
    </submittedName>
</protein>
<feature type="transmembrane region" description="Helical" evidence="7">
    <location>
        <begin position="234"/>
        <end position="253"/>
    </location>
</feature>
<evidence type="ECO:0000256" key="5">
    <source>
        <dbReference type="ARBA" id="ARBA00022989"/>
    </source>
</evidence>
<accession>A0A916YSD9</accession>
<dbReference type="PANTHER" id="PTHR42865">
    <property type="entry name" value="PROTON/GLUTAMATE-ASPARTATE SYMPORTER"/>
    <property type="match status" value="1"/>
</dbReference>
<dbReference type="Gene3D" id="1.10.3860.10">
    <property type="entry name" value="Sodium:dicarboxylate symporter"/>
    <property type="match status" value="1"/>
</dbReference>
<evidence type="ECO:0000256" key="7">
    <source>
        <dbReference type="SAM" id="Phobius"/>
    </source>
</evidence>
<evidence type="ECO:0000313" key="8">
    <source>
        <dbReference type="EMBL" id="GGD58572.1"/>
    </source>
</evidence>
<dbReference type="GO" id="GO:0005886">
    <property type="term" value="C:plasma membrane"/>
    <property type="evidence" value="ECO:0007669"/>
    <property type="project" value="UniProtKB-SubCell"/>
</dbReference>
<feature type="transmembrane region" description="Helical" evidence="7">
    <location>
        <begin position="362"/>
        <end position="388"/>
    </location>
</feature>
<feature type="transmembrane region" description="Helical" evidence="7">
    <location>
        <begin position="324"/>
        <end position="350"/>
    </location>
</feature>
<evidence type="ECO:0000313" key="9">
    <source>
        <dbReference type="Proteomes" id="UP000612349"/>
    </source>
</evidence>
<dbReference type="InterPro" id="IPR036458">
    <property type="entry name" value="Na:dicarbo_symporter_sf"/>
</dbReference>
<dbReference type="AlphaFoldDB" id="A0A916YSD9"/>
<evidence type="ECO:0000256" key="3">
    <source>
        <dbReference type="ARBA" id="ARBA00022475"/>
    </source>
</evidence>
<proteinExistence type="predicted"/>
<feature type="transmembrane region" description="Helical" evidence="7">
    <location>
        <begin position="20"/>
        <end position="36"/>
    </location>
</feature>
<dbReference type="SUPFAM" id="SSF118215">
    <property type="entry name" value="Proton glutamate symport protein"/>
    <property type="match status" value="1"/>
</dbReference>
<dbReference type="GO" id="GO:0015293">
    <property type="term" value="F:symporter activity"/>
    <property type="evidence" value="ECO:0007669"/>
    <property type="project" value="UniProtKB-KW"/>
</dbReference>
<dbReference type="RefSeq" id="WP_229665226.1">
    <property type="nucleotide sequence ID" value="NZ_BMIP01000001.1"/>
</dbReference>
<reference evidence="8" key="2">
    <citation type="submission" date="2020-09" db="EMBL/GenBank/DDBJ databases">
        <authorList>
            <person name="Sun Q."/>
            <person name="Zhou Y."/>
        </authorList>
    </citation>
    <scope>NUCLEOTIDE SEQUENCE</scope>
    <source>
        <strain evidence="8">CGMCC 1.15360</strain>
    </source>
</reference>
<dbReference type="Proteomes" id="UP000612349">
    <property type="component" value="Unassembled WGS sequence"/>
</dbReference>
<evidence type="ECO:0000256" key="1">
    <source>
        <dbReference type="ARBA" id="ARBA00004651"/>
    </source>
</evidence>
<dbReference type="Pfam" id="PF00375">
    <property type="entry name" value="SDF"/>
    <property type="match status" value="1"/>
</dbReference>